<name>A0A6N7PJP7_9BACT</name>
<evidence type="ECO:0000313" key="1">
    <source>
        <dbReference type="EMBL" id="MRG92159.1"/>
    </source>
</evidence>
<reference evidence="1 2" key="1">
    <citation type="submission" date="2019-10" db="EMBL/GenBank/DDBJ databases">
        <title>A soil myxobacterium in the family Polyangiaceae.</title>
        <authorList>
            <person name="Li Y."/>
            <person name="Wang J."/>
        </authorList>
    </citation>
    <scope>NUCLEOTIDE SEQUENCE [LARGE SCALE GENOMIC DNA]</scope>
    <source>
        <strain evidence="1 2">DSM 14734</strain>
    </source>
</reference>
<keyword evidence="2" id="KW-1185">Reference proteome</keyword>
<dbReference type="AlphaFoldDB" id="A0A6N7PJP7"/>
<protein>
    <submittedName>
        <fullName evidence="1">Uncharacterized protein</fullName>
    </submittedName>
</protein>
<dbReference type="RefSeq" id="WP_153818986.1">
    <property type="nucleotide sequence ID" value="NZ_WJIE01000002.1"/>
</dbReference>
<dbReference type="EMBL" id="WJIE01000002">
    <property type="protein sequence ID" value="MRG92159.1"/>
    <property type="molecule type" value="Genomic_DNA"/>
</dbReference>
<comment type="caution">
    <text evidence="1">The sequence shown here is derived from an EMBL/GenBank/DDBJ whole genome shotgun (WGS) entry which is preliminary data.</text>
</comment>
<organism evidence="1 2">
    <name type="scientific">Polyangium spumosum</name>
    <dbReference type="NCBI Taxonomy" id="889282"/>
    <lineage>
        <taxon>Bacteria</taxon>
        <taxon>Pseudomonadati</taxon>
        <taxon>Myxococcota</taxon>
        <taxon>Polyangia</taxon>
        <taxon>Polyangiales</taxon>
        <taxon>Polyangiaceae</taxon>
        <taxon>Polyangium</taxon>
    </lineage>
</organism>
<accession>A0A6N7PJP7</accession>
<proteinExistence type="predicted"/>
<evidence type="ECO:0000313" key="2">
    <source>
        <dbReference type="Proteomes" id="UP000440224"/>
    </source>
</evidence>
<sequence length="253" mass="28744">MAHANYIYRILHRPASRARALVNGIPIYQRTPTANVTPVGPLTHWLVSGENTITVELFPAPPSPLTPYLGPHFAIFVLDAEDQDTPLFSWEYPTSVASLGLPIELPLVGGGALHIPGELPEPVYRRGSREDFPVEGTREQIDAVRELYDAFATRDAARFEAAMELKVTTFERYYGPQPLSRVEALQKINQPWVMEPFDAHDLRFDRHADGRVAYVRRESGKPAVRAVHRDQPYFGWGSDFYMTRLDGRWRIFV</sequence>
<dbReference type="Proteomes" id="UP000440224">
    <property type="component" value="Unassembled WGS sequence"/>
</dbReference>
<dbReference type="OrthoDB" id="5499800at2"/>
<gene>
    <name evidence="1" type="ORF">GF068_09490</name>
</gene>